<keyword evidence="2" id="KW-0810">Translation regulation</keyword>
<evidence type="ECO:0000256" key="1">
    <source>
        <dbReference type="ARBA" id="ARBA00010574"/>
    </source>
</evidence>
<name>A0A5C1ALE1_9BACT</name>
<keyword evidence="4" id="KW-1185">Reference proteome</keyword>
<dbReference type="SUPFAM" id="SSF81301">
    <property type="entry name" value="Nucleotidyltransferase"/>
    <property type="match status" value="1"/>
</dbReference>
<accession>A0A5C1ALE1</accession>
<keyword evidence="2" id="KW-0963">Cytoplasm</keyword>
<proteinExistence type="inferred from homology"/>
<reference evidence="4" key="1">
    <citation type="submission" date="2019-08" db="EMBL/GenBank/DDBJ databases">
        <title>Limnoglobus roseus gen. nov., sp. nov., a novel freshwater planctomycete with a giant genome from the family Gemmataceae.</title>
        <authorList>
            <person name="Kulichevskaya I.S."/>
            <person name="Naumoff D.G."/>
            <person name="Miroshnikov K."/>
            <person name="Ivanova A."/>
            <person name="Philippov D.A."/>
            <person name="Hakobyan A."/>
            <person name="Rijpstra I.C."/>
            <person name="Sinninghe Damste J.S."/>
            <person name="Liesack W."/>
            <person name="Dedysh S.N."/>
        </authorList>
    </citation>
    <scope>NUCLEOTIDE SEQUENCE [LARGE SCALE GENOMIC DNA]</scope>
    <source>
        <strain evidence="4">PX52</strain>
    </source>
</reference>
<dbReference type="NCBIfam" id="TIGR00090">
    <property type="entry name" value="rsfS_iojap_ybeB"/>
    <property type="match status" value="1"/>
</dbReference>
<evidence type="ECO:0000256" key="2">
    <source>
        <dbReference type="HAMAP-Rule" id="MF_01477"/>
    </source>
</evidence>
<dbReference type="GO" id="GO:0017148">
    <property type="term" value="P:negative regulation of translation"/>
    <property type="evidence" value="ECO:0007669"/>
    <property type="project" value="UniProtKB-UniRule"/>
</dbReference>
<comment type="similarity">
    <text evidence="1 2">Belongs to the Iojap/RsfS family.</text>
</comment>
<gene>
    <name evidence="2 3" type="primary">rsfS</name>
    <name evidence="3" type="ORF">PX52LOC_06023</name>
</gene>
<dbReference type="Pfam" id="PF02410">
    <property type="entry name" value="RsfS"/>
    <property type="match status" value="1"/>
</dbReference>
<dbReference type="PANTHER" id="PTHR21043:SF0">
    <property type="entry name" value="MITOCHONDRIAL ASSEMBLY OF RIBOSOMAL LARGE SUBUNIT PROTEIN 1"/>
    <property type="match status" value="1"/>
</dbReference>
<dbReference type="GO" id="GO:0042256">
    <property type="term" value="P:cytosolic ribosome assembly"/>
    <property type="evidence" value="ECO:0007669"/>
    <property type="project" value="UniProtKB-UniRule"/>
</dbReference>
<dbReference type="EMBL" id="CP042425">
    <property type="protein sequence ID" value="QEL18973.1"/>
    <property type="molecule type" value="Genomic_DNA"/>
</dbReference>
<comment type="function">
    <text evidence="2">Functions as a ribosomal silencing factor. Interacts with ribosomal protein uL14 (rplN), blocking formation of intersubunit bridge B8. Prevents association of the 30S and 50S ribosomal subunits and the formation of functional ribosomes, thus repressing translation.</text>
</comment>
<dbReference type="Gene3D" id="3.30.460.10">
    <property type="entry name" value="Beta Polymerase, domain 2"/>
    <property type="match status" value="1"/>
</dbReference>
<protein>
    <recommendedName>
        <fullName evidence="2">Ribosomal silencing factor RsfS</fullName>
    </recommendedName>
</protein>
<dbReference type="GO" id="GO:0043023">
    <property type="term" value="F:ribosomal large subunit binding"/>
    <property type="evidence" value="ECO:0007669"/>
    <property type="project" value="TreeGrafter"/>
</dbReference>
<evidence type="ECO:0000313" key="4">
    <source>
        <dbReference type="Proteomes" id="UP000324974"/>
    </source>
</evidence>
<dbReference type="HAMAP" id="MF_01477">
    <property type="entry name" value="Iojap_RsfS"/>
    <property type="match status" value="1"/>
</dbReference>
<dbReference type="KEGG" id="lrs:PX52LOC_06023"/>
<dbReference type="PANTHER" id="PTHR21043">
    <property type="entry name" value="IOJAP SUPERFAMILY ORTHOLOG"/>
    <property type="match status" value="1"/>
</dbReference>
<evidence type="ECO:0000313" key="3">
    <source>
        <dbReference type="EMBL" id="QEL18973.1"/>
    </source>
</evidence>
<dbReference type="OrthoDB" id="9793681at2"/>
<organism evidence="3 4">
    <name type="scientific">Limnoglobus roseus</name>
    <dbReference type="NCBI Taxonomy" id="2598579"/>
    <lineage>
        <taxon>Bacteria</taxon>
        <taxon>Pseudomonadati</taxon>
        <taxon>Planctomycetota</taxon>
        <taxon>Planctomycetia</taxon>
        <taxon>Gemmatales</taxon>
        <taxon>Gemmataceae</taxon>
        <taxon>Limnoglobus</taxon>
    </lineage>
</organism>
<sequence>MHSAFGAAIAPAAFRPPLPDALQRACVAAKIAAENKGDKVAVLDLRAITTEFDYFVIATGNSRRQVHTIVEEVDAALRAVGDTRAGINGYEASKWVIQDYGDVLVHVFDADTRDYYRLEDVWSDAKVIDWQQEID</sequence>
<dbReference type="AlphaFoldDB" id="A0A5C1ALE1"/>
<comment type="subunit">
    <text evidence="2">Interacts with ribosomal protein uL14 (rplN).</text>
</comment>
<dbReference type="GO" id="GO:0090071">
    <property type="term" value="P:negative regulation of ribosome biogenesis"/>
    <property type="evidence" value="ECO:0007669"/>
    <property type="project" value="UniProtKB-UniRule"/>
</dbReference>
<dbReference type="GO" id="GO:0005737">
    <property type="term" value="C:cytoplasm"/>
    <property type="evidence" value="ECO:0007669"/>
    <property type="project" value="UniProtKB-SubCell"/>
</dbReference>
<keyword evidence="2" id="KW-0678">Repressor</keyword>
<dbReference type="InterPro" id="IPR004394">
    <property type="entry name" value="Iojap/RsfS/C7orf30"/>
</dbReference>
<dbReference type="InterPro" id="IPR043519">
    <property type="entry name" value="NT_sf"/>
</dbReference>
<dbReference type="Proteomes" id="UP000324974">
    <property type="component" value="Chromosome"/>
</dbReference>
<comment type="subcellular location">
    <subcellularLocation>
        <location evidence="2">Cytoplasm</location>
    </subcellularLocation>
</comment>